<keyword evidence="1" id="KW-0597">Phosphoprotein</keyword>
<evidence type="ECO:0000256" key="2">
    <source>
        <dbReference type="ARBA" id="ARBA00023012"/>
    </source>
</evidence>
<dbReference type="PANTHER" id="PTHR44591">
    <property type="entry name" value="STRESS RESPONSE REGULATOR PROTEIN 1"/>
    <property type="match status" value="1"/>
</dbReference>
<evidence type="ECO:0000256" key="1">
    <source>
        <dbReference type="ARBA" id="ARBA00022553"/>
    </source>
</evidence>
<dbReference type="InterPro" id="IPR050595">
    <property type="entry name" value="Bact_response_regulator"/>
</dbReference>
<sequence>MTTRADPTLSSPSAIKHVLIVDQDDMIRTVLCTMLRSWGFSTCAAATLIGACRTVVSDGPFDAIICNYDLPDGTAFNLVEWMTTQQLEVPTLVPYGALPPTSPAPDNVRLVSKPFDPEELRTAIDRAHRRAKPVIRRKSALGRRR</sequence>
<evidence type="ECO:0000259" key="4">
    <source>
        <dbReference type="PROSITE" id="PS50110"/>
    </source>
</evidence>
<evidence type="ECO:0000313" key="5">
    <source>
        <dbReference type="EMBL" id="EDY16640.1"/>
    </source>
</evidence>
<dbReference type="RefSeq" id="WP_006983074.1">
    <property type="nucleotide sequence ID" value="NZ_ABVL01000029.1"/>
</dbReference>
<evidence type="ECO:0000256" key="3">
    <source>
        <dbReference type="PROSITE-ProRule" id="PRU00169"/>
    </source>
</evidence>
<proteinExistence type="predicted"/>
<dbReference type="Gene3D" id="3.40.50.2300">
    <property type="match status" value="1"/>
</dbReference>
<comment type="caution">
    <text evidence="5">The sequence shown here is derived from an EMBL/GenBank/DDBJ whole genome shotgun (WGS) entry which is preliminary data.</text>
</comment>
<name>B4DA13_9BACT</name>
<dbReference type="CDD" id="cd00156">
    <property type="entry name" value="REC"/>
    <property type="match status" value="1"/>
</dbReference>
<reference evidence="5 6" key="1">
    <citation type="journal article" date="2011" name="J. Bacteriol.">
        <title>Genome sequence of Chthoniobacter flavus Ellin428, an aerobic heterotrophic soil bacterium.</title>
        <authorList>
            <person name="Kant R."/>
            <person name="van Passel M.W."/>
            <person name="Palva A."/>
            <person name="Lucas S."/>
            <person name="Lapidus A."/>
            <person name="Glavina Del Rio T."/>
            <person name="Dalin E."/>
            <person name="Tice H."/>
            <person name="Bruce D."/>
            <person name="Goodwin L."/>
            <person name="Pitluck S."/>
            <person name="Larimer F.W."/>
            <person name="Land M.L."/>
            <person name="Hauser L."/>
            <person name="Sangwan P."/>
            <person name="de Vos W.M."/>
            <person name="Janssen P.H."/>
            <person name="Smidt H."/>
        </authorList>
    </citation>
    <scope>NUCLEOTIDE SEQUENCE [LARGE SCALE GENOMIC DNA]</scope>
    <source>
        <strain evidence="5 6">Ellin428</strain>
    </source>
</reference>
<protein>
    <submittedName>
        <fullName evidence="5">Response regulator receiver protein</fullName>
    </submittedName>
</protein>
<dbReference type="Proteomes" id="UP000005824">
    <property type="component" value="Unassembled WGS sequence"/>
</dbReference>
<dbReference type="PANTHER" id="PTHR44591:SF14">
    <property type="entry name" value="PROTEIN PILG"/>
    <property type="match status" value="1"/>
</dbReference>
<dbReference type="SUPFAM" id="SSF52172">
    <property type="entry name" value="CheY-like"/>
    <property type="match status" value="1"/>
</dbReference>
<evidence type="ECO:0000313" key="6">
    <source>
        <dbReference type="Proteomes" id="UP000005824"/>
    </source>
</evidence>
<comment type="caution">
    <text evidence="3">Lacks conserved residue(s) required for the propagation of feature annotation.</text>
</comment>
<dbReference type="eggNOG" id="COG2204">
    <property type="taxonomic scope" value="Bacteria"/>
</dbReference>
<dbReference type="Pfam" id="PF00072">
    <property type="entry name" value="Response_reg"/>
    <property type="match status" value="1"/>
</dbReference>
<feature type="domain" description="Response regulatory" evidence="4">
    <location>
        <begin position="17"/>
        <end position="128"/>
    </location>
</feature>
<dbReference type="GO" id="GO:0000160">
    <property type="term" value="P:phosphorelay signal transduction system"/>
    <property type="evidence" value="ECO:0007669"/>
    <property type="project" value="UniProtKB-KW"/>
</dbReference>
<dbReference type="AlphaFoldDB" id="B4DA13"/>
<dbReference type="InterPro" id="IPR011006">
    <property type="entry name" value="CheY-like_superfamily"/>
</dbReference>
<organism evidence="5 6">
    <name type="scientific">Chthoniobacter flavus Ellin428</name>
    <dbReference type="NCBI Taxonomy" id="497964"/>
    <lineage>
        <taxon>Bacteria</taxon>
        <taxon>Pseudomonadati</taxon>
        <taxon>Verrucomicrobiota</taxon>
        <taxon>Spartobacteria</taxon>
        <taxon>Chthoniobacterales</taxon>
        <taxon>Chthoniobacteraceae</taxon>
        <taxon>Chthoniobacter</taxon>
    </lineage>
</organism>
<dbReference type="InParanoid" id="B4DA13"/>
<gene>
    <name evidence="5" type="ORF">CfE428DRAFT_5753</name>
</gene>
<dbReference type="EMBL" id="ABVL01000029">
    <property type="protein sequence ID" value="EDY16640.1"/>
    <property type="molecule type" value="Genomic_DNA"/>
</dbReference>
<keyword evidence="6" id="KW-1185">Reference proteome</keyword>
<keyword evidence="2" id="KW-0902">Two-component regulatory system</keyword>
<dbReference type="STRING" id="497964.CfE428DRAFT_5753"/>
<accession>B4DA13</accession>
<dbReference type="InterPro" id="IPR001789">
    <property type="entry name" value="Sig_transdc_resp-reg_receiver"/>
</dbReference>
<dbReference type="PROSITE" id="PS50110">
    <property type="entry name" value="RESPONSE_REGULATORY"/>
    <property type="match status" value="1"/>
</dbReference>